<organism evidence="1 2">
    <name type="scientific">Gigaspora margarita</name>
    <dbReference type="NCBI Taxonomy" id="4874"/>
    <lineage>
        <taxon>Eukaryota</taxon>
        <taxon>Fungi</taxon>
        <taxon>Fungi incertae sedis</taxon>
        <taxon>Mucoromycota</taxon>
        <taxon>Glomeromycotina</taxon>
        <taxon>Glomeromycetes</taxon>
        <taxon>Diversisporales</taxon>
        <taxon>Gigasporaceae</taxon>
        <taxon>Gigaspora</taxon>
    </lineage>
</organism>
<name>A0ABN7XN05_GIGMA</name>
<dbReference type="Proteomes" id="UP000789901">
    <property type="component" value="Unassembled WGS sequence"/>
</dbReference>
<protein>
    <submittedName>
        <fullName evidence="1">42276_t:CDS:1</fullName>
    </submittedName>
</protein>
<comment type="caution">
    <text evidence="1">The sequence shown here is derived from an EMBL/GenBank/DDBJ whole genome shotgun (WGS) entry which is preliminary data.</text>
</comment>
<keyword evidence="2" id="KW-1185">Reference proteome</keyword>
<dbReference type="EMBL" id="CAJVQB010156441">
    <property type="protein sequence ID" value="CAG8856120.1"/>
    <property type="molecule type" value="Genomic_DNA"/>
</dbReference>
<feature type="non-terminal residue" evidence="1">
    <location>
        <position position="42"/>
    </location>
</feature>
<sequence>KHLLPRLNHLPTGKQPLWFIFLEETIIENNIHYSILSNYQPQ</sequence>
<proteinExistence type="predicted"/>
<gene>
    <name evidence="1" type="ORF">GMARGA_LOCUS44941</name>
</gene>
<reference evidence="1 2" key="1">
    <citation type="submission" date="2021-06" db="EMBL/GenBank/DDBJ databases">
        <authorList>
            <person name="Kallberg Y."/>
            <person name="Tangrot J."/>
            <person name="Rosling A."/>
        </authorList>
    </citation>
    <scope>NUCLEOTIDE SEQUENCE [LARGE SCALE GENOMIC DNA]</scope>
    <source>
        <strain evidence="1 2">120-4 pot B 10/14</strain>
    </source>
</reference>
<evidence type="ECO:0000313" key="2">
    <source>
        <dbReference type="Proteomes" id="UP000789901"/>
    </source>
</evidence>
<accession>A0ABN7XN05</accession>
<evidence type="ECO:0000313" key="1">
    <source>
        <dbReference type="EMBL" id="CAG8856120.1"/>
    </source>
</evidence>
<feature type="non-terminal residue" evidence="1">
    <location>
        <position position="1"/>
    </location>
</feature>